<accession>A0A3A8EZ80</accession>
<comment type="caution">
    <text evidence="2">The sequence shown here is derived from an EMBL/GenBank/DDBJ whole genome shotgun (WGS) entry which is preliminary data.</text>
</comment>
<dbReference type="InterPro" id="IPR035985">
    <property type="entry name" value="Ubiquitin-activating_enz"/>
</dbReference>
<evidence type="ECO:0000313" key="2">
    <source>
        <dbReference type="EMBL" id="RKG36050.1"/>
    </source>
</evidence>
<dbReference type="InterPro" id="IPR000594">
    <property type="entry name" value="ThiF_NAD_FAD-bd"/>
</dbReference>
<reference evidence="2 3" key="1">
    <citation type="submission" date="2018-09" db="EMBL/GenBank/DDBJ databases">
        <title>The draft genome of Acinetobacter spp. strains.</title>
        <authorList>
            <person name="Qin J."/>
            <person name="Feng Y."/>
            <person name="Zong Z."/>
        </authorList>
    </citation>
    <scope>NUCLEOTIDE SEQUENCE [LARGE SCALE GENOMIC DNA]</scope>
    <source>
        <strain evidence="2 3">WCHAc060096</strain>
    </source>
</reference>
<dbReference type="GO" id="GO:0061503">
    <property type="term" value="F:tRNA threonylcarbamoyladenosine dehydratase"/>
    <property type="evidence" value="ECO:0007669"/>
    <property type="project" value="TreeGrafter"/>
</dbReference>
<dbReference type="InterPro" id="IPR045886">
    <property type="entry name" value="ThiF/MoeB/HesA"/>
</dbReference>
<sequence length="276" mass="29640">MTDLQADEYDRRFAGVAKIYGDDAFTHYEKSHVMVIGIGGVGSWAVEALARTGIGELTLVDMDVLAASNINRQLPALSSTLGQEKAEVMAERCRQINPHIKVNVIDDFLSTDNVAEILSSKPDVVLDCIDDVKAKLALMLYCRFNKIALVVSGGAGGKIDPLKIRVADLSKTEQDPMLAKLRSQLRAKGICKKPKEKFGITCVYSIDNPFSSAEVCAVSLEHSDHLATGQSAASFNPGSGLRCGGYGSAVVVTSSFGMIAAAEVLKKVEMKKTKLK</sequence>
<name>A0A3A8EZ80_9GAMM</name>
<gene>
    <name evidence="2" type="ORF">D7V21_00170</name>
</gene>
<dbReference type="RefSeq" id="WP_120368544.1">
    <property type="nucleotide sequence ID" value="NZ_RAXU01000001.1"/>
</dbReference>
<dbReference type="GO" id="GO:0061504">
    <property type="term" value="P:cyclic threonylcarbamoyladenosine biosynthetic process"/>
    <property type="evidence" value="ECO:0007669"/>
    <property type="project" value="TreeGrafter"/>
</dbReference>
<organism evidence="2 3">
    <name type="scientific">Acinetobacter guerrae</name>
    <dbReference type="NCBI Taxonomy" id="1843371"/>
    <lineage>
        <taxon>Bacteria</taxon>
        <taxon>Pseudomonadati</taxon>
        <taxon>Pseudomonadota</taxon>
        <taxon>Gammaproteobacteria</taxon>
        <taxon>Moraxellales</taxon>
        <taxon>Moraxellaceae</taxon>
        <taxon>Acinetobacter</taxon>
    </lineage>
</organism>
<dbReference type="PANTHER" id="PTHR43267:SF1">
    <property type="entry name" value="TRNA THREONYLCARBAMOYLADENOSINE DEHYDRATASE"/>
    <property type="match status" value="1"/>
</dbReference>
<dbReference type="AlphaFoldDB" id="A0A3A8EZ80"/>
<evidence type="ECO:0000313" key="3">
    <source>
        <dbReference type="Proteomes" id="UP000269001"/>
    </source>
</evidence>
<dbReference type="Pfam" id="PF00899">
    <property type="entry name" value="ThiF"/>
    <property type="match status" value="1"/>
</dbReference>
<evidence type="ECO:0000259" key="1">
    <source>
        <dbReference type="Pfam" id="PF00899"/>
    </source>
</evidence>
<dbReference type="SUPFAM" id="SSF69572">
    <property type="entry name" value="Activating enzymes of the ubiquitin-like proteins"/>
    <property type="match status" value="1"/>
</dbReference>
<dbReference type="GO" id="GO:0008641">
    <property type="term" value="F:ubiquitin-like modifier activating enzyme activity"/>
    <property type="evidence" value="ECO:0007669"/>
    <property type="project" value="InterPro"/>
</dbReference>
<keyword evidence="3" id="KW-1185">Reference proteome</keyword>
<dbReference type="CDD" id="cd00755">
    <property type="entry name" value="YgdL_like"/>
    <property type="match status" value="1"/>
</dbReference>
<protein>
    <submittedName>
        <fullName evidence="2">tRNA threonylcarbamoyladenosine dehydratase</fullName>
    </submittedName>
</protein>
<proteinExistence type="predicted"/>
<feature type="domain" description="THIF-type NAD/FAD binding fold" evidence="1">
    <location>
        <begin position="11"/>
        <end position="271"/>
    </location>
</feature>
<dbReference type="PANTHER" id="PTHR43267">
    <property type="entry name" value="TRNA THREONYLCARBAMOYLADENOSINE DEHYDRATASE"/>
    <property type="match status" value="1"/>
</dbReference>
<dbReference type="EMBL" id="RAXU01000001">
    <property type="protein sequence ID" value="RKG36050.1"/>
    <property type="molecule type" value="Genomic_DNA"/>
</dbReference>
<dbReference type="Proteomes" id="UP000269001">
    <property type="component" value="Unassembled WGS sequence"/>
</dbReference>
<dbReference type="Gene3D" id="3.40.50.720">
    <property type="entry name" value="NAD(P)-binding Rossmann-like Domain"/>
    <property type="match status" value="1"/>
</dbReference>